<accession>A0AAD4M8V3</accession>
<dbReference type="Proteomes" id="UP001203297">
    <property type="component" value="Unassembled WGS sequence"/>
</dbReference>
<comment type="caution">
    <text evidence="5">The sequence shown here is derived from an EMBL/GenBank/DDBJ whole genome shotgun (WGS) entry which is preliminary data.</text>
</comment>
<protein>
    <submittedName>
        <fullName evidence="5">Armadillo-type protein</fullName>
    </submittedName>
</protein>
<comment type="subcellular location">
    <subcellularLocation>
        <location evidence="1">Nucleus</location>
        <location evidence="1">Nucleolus</location>
    </subcellularLocation>
</comment>
<dbReference type="InterPro" id="IPR003890">
    <property type="entry name" value="MIF4G-like_typ-3"/>
</dbReference>
<dbReference type="PANTHER" id="PTHR18034">
    <property type="entry name" value="CELL CYCLE CONTROL PROTEIN CWF22-RELATED"/>
    <property type="match status" value="1"/>
</dbReference>
<dbReference type="AlphaFoldDB" id="A0AAD4M8V3"/>
<gene>
    <name evidence="5" type="ORF">B0F90DRAFT_1626087</name>
</gene>
<dbReference type="InterPro" id="IPR016024">
    <property type="entry name" value="ARM-type_fold"/>
</dbReference>
<dbReference type="PROSITE" id="PS51366">
    <property type="entry name" value="MI"/>
    <property type="match status" value="1"/>
</dbReference>
<dbReference type="SMART" id="SM00544">
    <property type="entry name" value="MA3"/>
    <property type="match status" value="1"/>
</dbReference>
<dbReference type="SUPFAM" id="SSF48371">
    <property type="entry name" value="ARM repeat"/>
    <property type="match status" value="1"/>
</dbReference>
<evidence type="ECO:0000256" key="1">
    <source>
        <dbReference type="ARBA" id="ARBA00004604"/>
    </source>
</evidence>
<comment type="similarity">
    <text evidence="2">Belongs to the CWC22 family.</text>
</comment>
<reference evidence="5" key="1">
    <citation type="journal article" date="2022" name="New Phytol.">
        <title>Evolutionary transition to the ectomycorrhizal habit in the genomes of a hyperdiverse lineage of mushroom-forming fungi.</title>
        <authorList>
            <person name="Looney B."/>
            <person name="Miyauchi S."/>
            <person name="Morin E."/>
            <person name="Drula E."/>
            <person name="Courty P.E."/>
            <person name="Kohler A."/>
            <person name="Kuo A."/>
            <person name="LaButti K."/>
            <person name="Pangilinan J."/>
            <person name="Lipzen A."/>
            <person name="Riley R."/>
            <person name="Andreopoulos W."/>
            <person name="He G."/>
            <person name="Johnson J."/>
            <person name="Nolan M."/>
            <person name="Tritt A."/>
            <person name="Barry K.W."/>
            <person name="Grigoriev I.V."/>
            <person name="Nagy L.G."/>
            <person name="Hibbett D."/>
            <person name="Henrissat B."/>
            <person name="Matheny P.B."/>
            <person name="Labbe J."/>
            <person name="Martin F.M."/>
        </authorList>
    </citation>
    <scope>NUCLEOTIDE SEQUENCE</scope>
    <source>
        <strain evidence="5">BPL690</strain>
    </source>
</reference>
<organism evidence="5 6">
    <name type="scientific">Multifurca ochricompacta</name>
    <dbReference type="NCBI Taxonomy" id="376703"/>
    <lineage>
        <taxon>Eukaryota</taxon>
        <taxon>Fungi</taxon>
        <taxon>Dikarya</taxon>
        <taxon>Basidiomycota</taxon>
        <taxon>Agaricomycotina</taxon>
        <taxon>Agaricomycetes</taxon>
        <taxon>Russulales</taxon>
        <taxon>Russulaceae</taxon>
        <taxon>Multifurca</taxon>
    </lineage>
</organism>
<feature type="domain" description="MI" evidence="4">
    <location>
        <begin position="351"/>
        <end position="490"/>
    </location>
</feature>
<dbReference type="PANTHER" id="PTHR18034:SF4">
    <property type="entry name" value="NUCLEOLAR MIF4G DOMAIN-CONTAINING PROTEIN 1"/>
    <property type="match status" value="1"/>
</dbReference>
<dbReference type="InterPro" id="IPR003891">
    <property type="entry name" value="Initiation_fac_eIF4g_MI"/>
</dbReference>
<dbReference type="SMART" id="SM00543">
    <property type="entry name" value="MIF4G"/>
    <property type="match status" value="1"/>
</dbReference>
<evidence type="ECO:0000256" key="3">
    <source>
        <dbReference type="ARBA" id="ARBA00023242"/>
    </source>
</evidence>
<dbReference type="Gene3D" id="1.25.40.180">
    <property type="match status" value="1"/>
</dbReference>
<keyword evidence="6" id="KW-1185">Reference proteome</keyword>
<dbReference type="Pfam" id="PF02847">
    <property type="entry name" value="MA3"/>
    <property type="match status" value="1"/>
</dbReference>
<name>A0AAD4M8V3_9AGAM</name>
<evidence type="ECO:0000313" key="6">
    <source>
        <dbReference type="Proteomes" id="UP001203297"/>
    </source>
</evidence>
<keyword evidence="3" id="KW-0539">Nucleus</keyword>
<evidence type="ECO:0000259" key="4">
    <source>
        <dbReference type="PROSITE" id="PS51366"/>
    </source>
</evidence>
<evidence type="ECO:0000256" key="2">
    <source>
        <dbReference type="ARBA" id="ARBA00006856"/>
    </source>
</evidence>
<dbReference type="EMBL" id="WTXG01000008">
    <property type="protein sequence ID" value="KAI0303786.1"/>
    <property type="molecule type" value="Genomic_DNA"/>
</dbReference>
<dbReference type="Pfam" id="PF02854">
    <property type="entry name" value="MIF4G"/>
    <property type="match status" value="1"/>
</dbReference>
<dbReference type="GO" id="GO:0003723">
    <property type="term" value="F:RNA binding"/>
    <property type="evidence" value="ECO:0007669"/>
    <property type="project" value="InterPro"/>
</dbReference>
<dbReference type="GO" id="GO:0005730">
    <property type="term" value="C:nucleolus"/>
    <property type="evidence" value="ECO:0007669"/>
    <property type="project" value="UniProtKB-SubCell"/>
</dbReference>
<sequence>MNNPEFNQKTRTHLEHLAEVPRYVPPRLREEDSTFNQAEGNVKLTRQLQGLLNKLSEQNIATILTNIEALYREYSRHDVTTSITSFVIKSISAHSALLDAHVVLHVALISSLYRIIGVEFAAFFVQNAVSSYERHYNTLSSVAANDAIGDSSGKECFNLMVLLSELYNFQVVSCVLIYDIIRHLLSADLTELIVELLLKLLRNSGQQLRQDDPNALKDIVQIVQSKTSEAEKSSNSRTRFMLETLTNLKNNKIKHVTAQQTYGGANERLKKFIAGLGKIRHLMQHDPLRVTLDDLHSAETRGKWWLVGAAWSGDPLVERLDGAKSAPIASDEDTVSSALLILAKKQGMNTDIRRSIFVVLMSSEDYIDACERLTQLSLTEVQQREVVRVLMSCCGNEKFYNPYYAFVCQHLCRTSRSYKITLQFCLWDFLRDLGEASVGGVEVLKGMKNHGDDFQVKDISSTKLHNVANAYAWWVAKDCVTLSIFKPVDFTVLKPQTREFLSHFFRQLFTSSQVSTPILGSDVPSTRIKSSLEEIFIKATRIQALAMGLVYFLTEMKKTSEGEYIRWASGVAIDTLRTGLDIIPAL</sequence>
<dbReference type="GO" id="GO:0042274">
    <property type="term" value="P:ribosomal small subunit biogenesis"/>
    <property type="evidence" value="ECO:0007669"/>
    <property type="project" value="TreeGrafter"/>
</dbReference>
<proteinExistence type="inferred from homology"/>
<dbReference type="InterPro" id="IPR050781">
    <property type="entry name" value="CWC22_splicing_factor"/>
</dbReference>
<evidence type="ECO:0000313" key="5">
    <source>
        <dbReference type="EMBL" id="KAI0303786.1"/>
    </source>
</evidence>